<protein>
    <submittedName>
        <fullName evidence="1">Uncharacterized protein</fullName>
    </submittedName>
</protein>
<dbReference type="AlphaFoldDB" id="A0A3D8K141"/>
<proteinExistence type="predicted"/>
<name>A0A3D8K141_9BURK</name>
<reference evidence="1 2" key="1">
    <citation type="submission" date="2018-08" db="EMBL/GenBank/DDBJ databases">
        <title>Paraburkholderia sp. DHOM06 isolated from forest soil.</title>
        <authorList>
            <person name="Gao Z.-H."/>
            <person name="Qiu L.-H."/>
        </authorList>
    </citation>
    <scope>NUCLEOTIDE SEQUENCE [LARGE SCALE GENOMIC DNA]</scope>
    <source>
        <strain evidence="1 2">DHOM06</strain>
    </source>
</reference>
<accession>A0A3D8K141</accession>
<dbReference type="EMBL" id="QRGA01000006">
    <property type="protein sequence ID" value="RDU98636.1"/>
    <property type="molecule type" value="Genomic_DNA"/>
</dbReference>
<evidence type="ECO:0000313" key="2">
    <source>
        <dbReference type="Proteomes" id="UP000256838"/>
    </source>
</evidence>
<sequence>MGAMVSVRVRSRLHLLRCDKRYLVLYRKQSAKVFSGDPNMCGSCQRDSWRQSLLCEMGE</sequence>
<keyword evidence="2" id="KW-1185">Reference proteome</keyword>
<dbReference type="Proteomes" id="UP000256838">
    <property type="component" value="Unassembled WGS sequence"/>
</dbReference>
<gene>
    <name evidence="1" type="ORF">DWV00_10155</name>
</gene>
<evidence type="ECO:0000313" key="1">
    <source>
        <dbReference type="EMBL" id="RDU98636.1"/>
    </source>
</evidence>
<organism evidence="1 2">
    <name type="scientific">Trinickia dinghuensis</name>
    <dbReference type="NCBI Taxonomy" id="2291023"/>
    <lineage>
        <taxon>Bacteria</taxon>
        <taxon>Pseudomonadati</taxon>
        <taxon>Pseudomonadota</taxon>
        <taxon>Betaproteobacteria</taxon>
        <taxon>Burkholderiales</taxon>
        <taxon>Burkholderiaceae</taxon>
        <taxon>Trinickia</taxon>
    </lineage>
</organism>
<comment type="caution">
    <text evidence="1">The sequence shown here is derived from an EMBL/GenBank/DDBJ whole genome shotgun (WGS) entry which is preliminary data.</text>
</comment>